<feature type="domain" description="RING-type" evidence="7">
    <location>
        <begin position="35"/>
        <end position="77"/>
    </location>
</feature>
<dbReference type="GO" id="GO:0019789">
    <property type="term" value="F:SUMO transferase activity"/>
    <property type="evidence" value="ECO:0007669"/>
    <property type="project" value="InterPro"/>
</dbReference>
<name>A0AAW0SGB0_SCYPA</name>
<dbReference type="GO" id="GO:0007129">
    <property type="term" value="P:homologous chromosome pairing at meiosis"/>
    <property type="evidence" value="ECO:0007669"/>
    <property type="project" value="TreeGrafter"/>
</dbReference>
<dbReference type="Pfam" id="PF14634">
    <property type="entry name" value="zf-RING_5"/>
    <property type="match status" value="1"/>
</dbReference>
<protein>
    <recommendedName>
        <fullName evidence="7">RING-type domain-containing protein</fullName>
    </recommendedName>
</protein>
<keyword evidence="4" id="KW-0469">Meiosis</keyword>
<dbReference type="Proteomes" id="UP001487740">
    <property type="component" value="Unassembled WGS sequence"/>
</dbReference>
<reference evidence="8 9" key="1">
    <citation type="submission" date="2023-03" db="EMBL/GenBank/DDBJ databases">
        <title>High-quality genome of Scylla paramamosain provides insights in environmental adaptation.</title>
        <authorList>
            <person name="Zhang L."/>
        </authorList>
    </citation>
    <scope>NUCLEOTIDE SEQUENCE [LARGE SCALE GENOMIC DNA]</scope>
    <source>
        <strain evidence="8">LZ_2023a</strain>
        <tissue evidence="8">Muscle</tissue>
    </source>
</reference>
<feature type="region of interest" description="Disordered" evidence="6">
    <location>
        <begin position="280"/>
        <end position="335"/>
    </location>
</feature>
<evidence type="ECO:0000313" key="9">
    <source>
        <dbReference type="Proteomes" id="UP001487740"/>
    </source>
</evidence>
<keyword evidence="1" id="KW-0479">Metal-binding</keyword>
<dbReference type="GO" id="GO:0007131">
    <property type="term" value="P:reciprocal meiotic recombination"/>
    <property type="evidence" value="ECO:0007669"/>
    <property type="project" value="InterPro"/>
</dbReference>
<dbReference type="PANTHER" id="PTHR22663">
    <property type="entry name" value="RING FINGER PROTEIN NARYA-RELATED"/>
    <property type="match status" value="1"/>
</dbReference>
<evidence type="ECO:0000259" key="7">
    <source>
        <dbReference type="PROSITE" id="PS50089"/>
    </source>
</evidence>
<dbReference type="InterPro" id="IPR001841">
    <property type="entry name" value="Znf_RING"/>
</dbReference>
<dbReference type="SMART" id="SM00184">
    <property type="entry name" value="RING"/>
    <property type="match status" value="1"/>
</dbReference>
<comment type="caution">
    <text evidence="8">The sequence shown here is derived from an EMBL/GenBank/DDBJ whole genome shotgun (WGS) entry which is preliminary data.</text>
</comment>
<keyword evidence="3" id="KW-0862">Zinc</keyword>
<accession>A0AAW0SGB0</accession>
<dbReference type="EMBL" id="JARAKH010000752">
    <property type="protein sequence ID" value="KAK8373956.1"/>
    <property type="molecule type" value="Genomic_DNA"/>
</dbReference>
<dbReference type="InterPro" id="IPR013083">
    <property type="entry name" value="Znf_RING/FYVE/PHD"/>
</dbReference>
<keyword evidence="9" id="KW-1185">Reference proteome</keyword>
<keyword evidence="2 5" id="KW-0863">Zinc-finger</keyword>
<dbReference type="AlphaFoldDB" id="A0AAW0SGB0"/>
<feature type="region of interest" description="Disordered" evidence="6">
    <location>
        <begin position="179"/>
        <end position="242"/>
    </location>
</feature>
<evidence type="ECO:0000256" key="4">
    <source>
        <dbReference type="ARBA" id="ARBA00023254"/>
    </source>
</evidence>
<evidence type="ECO:0000256" key="2">
    <source>
        <dbReference type="ARBA" id="ARBA00022771"/>
    </source>
</evidence>
<dbReference type="Gene3D" id="3.30.40.10">
    <property type="entry name" value="Zinc/RING finger domain, C3HC4 (zinc finger)"/>
    <property type="match status" value="1"/>
</dbReference>
<sequence>MTQHNVPLHLLLRKLDLVFFYRKEGSAAGMDWINCNLCCRQPGDDRERTFTLSSCGHIFCDLCLARVESREKCAVCSSTCQMMQLSSKMKPDAEMFFQEPATMIKKHYTLITRLLDFQRDHRIRLVSFHRKIVQKYWELEKQMAMNKSQEAEKYSAAKHRIQELEREVQQLRSVIASMEGGAQAGKTPSPKQVSPSGTMISPGRLTMVKKNHGPPPPGVRGVPSISPTPPFGPKQGSNNRGRAFSPVACQYLQPRPPEGPPHPIPGIGYYKNISPVISRKNSPARSMPGHISQLPAPAPSQGHSGTPGFRPFMHPSQPQPRLHTPTSYPSPDLYSRQPLDFATYKKYAM</sequence>
<evidence type="ECO:0000313" key="8">
    <source>
        <dbReference type="EMBL" id="KAK8373959.1"/>
    </source>
</evidence>
<proteinExistence type="predicted"/>
<dbReference type="PANTHER" id="PTHR22663:SF17">
    <property type="entry name" value="RING FINGER PROTEIN NARYA-RELATED"/>
    <property type="match status" value="1"/>
</dbReference>
<dbReference type="PROSITE" id="PS50089">
    <property type="entry name" value="ZF_RING_2"/>
    <property type="match status" value="1"/>
</dbReference>
<evidence type="ECO:0000256" key="5">
    <source>
        <dbReference type="PROSITE-ProRule" id="PRU00175"/>
    </source>
</evidence>
<organism evidence="8 9">
    <name type="scientific">Scylla paramamosain</name>
    <name type="common">Mud crab</name>
    <dbReference type="NCBI Taxonomy" id="85552"/>
    <lineage>
        <taxon>Eukaryota</taxon>
        <taxon>Metazoa</taxon>
        <taxon>Ecdysozoa</taxon>
        <taxon>Arthropoda</taxon>
        <taxon>Crustacea</taxon>
        <taxon>Multicrustacea</taxon>
        <taxon>Malacostraca</taxon>
        <taxon>Eumalacostraca</taxon>
        <taxon>Eucarida</taxon>
        <taxon>Decapoda</taxon>
        <taxon>Pleocyemata</taxon>
        <taxon>Brachyura</taxon>
        <taxon>Eubrachyura</taxon>
        <taxon>Portunoidea</taxon>
        <taxon>Portunidae</taxon>
        <taxon>Portuninae</taxon>
        <taxon>Scylla</taxon>
    </lineage>
</organism>
<dbReference type="InterPro" id="IPR017907">
    <property type="entry name" value="Znf_RING_CS"/>
</dbReference>
<dbReference type="PROSITE" id="PS00518">
    <property type="entry name" value="ZF_RING_1"/>
    <property type="match status" value="1"/>
</dbReference>
<dbReference type="InterPro" id="IPR042123">
    <property type="entry name" value="Zip3/RNF212-like"/>
</dbReference>
<feature type="compositionally biased region" description="Polar residues" evidence="6">
    <location>
        <begin position="189"/>
        <end position="199"/>
    </location>
</feature>
<evidence type="ECO:0000256" key="6">
    <source>
        <dbReference type="SAM" id="MobiDB-lite"/>
    </source>
</evidence>
<evidence type="ECO:0000256" key="3">
    <source>
        <dbReference type="ARBA" id="ARBA00022833"/>
    </source>
</evidence>
<dbReference type="EMBL" id="JARAKH010000752">
    <property type="protein sequence ID" value="KAK8373959.1"/>
    <property type="molecule type" value="Genomic_DNA"/>
</dbReference>
<dbReference type="GO" id="GO:0008270">
    <property type="term" value="F:zinc ion binding"/>
    <property type="evidence" value="ECO:0007669"/>
    <property type="project" value="UniProtKB-KW"/>
</dbReference>
<evidence type="ECO:0000256" key="1">
    <source>
        <dbReference type="ARBA" id="ARBA00022723"/>
    </source>
</evidence>
<dbReference type="GO" id="GO:0000795">
    <property type="term" value="C:synaptonemal complex"/>
    <property type="evidence" value="ECO:0007669"/>
    <property type="project" value="InterPro"/>
</dbReference>
<gene>
    <name evidence="8" type="ORF">O3P69_015663</name>
</gene>
<dbReference type="GO" id="GO:0016925">
    <property type="term" value="P:protein sumoylation"/>
    <property type="evidence" value="ECO:0007669"/>
    <property type="project" value="TreeGrafter"/>
</dbReference>
<dbReference type="SUPFAM" id="SSF57850">
    <property type="entry name" value="RING/U-box"/>
    <property type="match status" value="1"/>
</dbReference>